<feature type="region of interest" description="Disordered" evidence="1">
    <location>
        <begin position="1"/>
        <end position="20"/>
    </location>
</feature>
<dbReference type="GO" id="GO:0015977">
    <property type="term" value="P:carbon fixation"/>
    <property type="evidence" value="ECO:0007669"/>
    <property type="project" value="UniProtKB-KW"/>
</dbReference>
<reference evidence="3 4" key="1">
    <citation type="submission" date="2019-12" db="EMBL/GenBank/DDBJ databases">
        <title>Complete genome sequence of Leuconostoc lactis strain AVN1 provides insights into metabolic potential.</title>
        <authorList>
            <person name="Besrour N."/>
            <person name="Najjari A."/>
            <person name="Fhoula I."/>
            <person name="Jaballah S."/>
            <person name="Klibi N."/>
            <person name="Ouzari H.I."/>
        </authorList>
    </citation>
    <scope>NUCLEOTIDE SEQUENCE [LARGE SCALE GENOMIC DNA]</scope>
    <source>
        <strain evidence="3 4">AVN1</strain>
    </source>
</reference>
<comment type="caution">
    <text evidence="3">The sequence shown here is derived from an EMBL/GenBank/DDBJ whole genome shotgun (WGS) entry which is preliminary data.</text>
</comment>
<evidence type="ECO:0000259" key="2">
    <source>
        <dbReference type="Pfam" id="PF17770"/>
    </source>
</evidence>
<dbReference type="Pfam" id="PF17770">
    <property type="entry name" value="RNase_J_C"/>
    <property type="match status" value="1"/>
</dbReference>
<gene>
    <name evidence="3" type="ORF">GQS40_09790</name>
</gene>
<dbReference type="EMBL" id="WSZI01000016">
    <property type="protein sequence ID" value="MWN21537.1"/>
    <property type="molecule type" value="Genomic_DNA"/>
</dbReference>
<dbReference type="Gene3D" id="3.10.20.580">
    <property type="match status" value="1"/>
</dbReference>
<evidence type="ECO:0000313" key="4">
    <source>
        <dbReference type="Proteomes" id="UP000478636"/>
    </source>
</evidence>
<dbReference type="GO" id="GO:0008964">
    <property type="term" value="F:phosphoenolpyruvate carboxylase activity"/>
    <property type="evidence" value="ECO:0007669"/>
    <property type="project" value="InterPro"/>
</dbReference>
<dbReference type="AlphaFoldDB" id="A0A6L7A7A2"/>
<evidence type="ECO:0000256" key="1">
    <source>
        <dbReference type="SAM" id="MobiDB-lite"/>
    </source>
</evidence>
<organism evidence="3 4">
    <name type="scientific">Leuconostoc lactis</name>
    <dbReference type="NCBI Taxonomy" id="1246"/>
    <lineage>
        <taxon>Bacteria</taxon>
        <taxon>Bacillati</taxon>
        <taxon>Bacillota</taxon>
        <taxon>Bacilli</taxon>
        <taxon>Lactobacillales</taxon>
        <taxon>Lactobacillaceae</taxon>
        <taxon>Leuconostoc</taxon>
    </lineage>
</organism>
<dbReference type="InterPro" id="IPR041636">
    <property type="entry name" value="RNase_J_C"/>
</dbReference>
<feature type="compositionally biased region" description="Polar residues" evidence="1">
    <location>
        <begin position="1"/>
        <end position="16"/>
    </location>
</feature>
<evidence type="ECO:0000313" key="3">
    <source>
        <dbReference type="EMBL" id="MWN21537.1"/>
    </source>
</evidence>
<feature type="domain" description="Ribonuclease J C-terminal" evidence="2">
    <location>
        <begin position="20"/>
        <end position="77"/>
    </location>
</feature>
<proteinExistence type="predicted"/>
<name>A0A6L7A7A2_LEULA</name>
<dbReference type="GO" id="GO:0006099">
    <property type="term" value="P:tricarboxylic acid cycle"/>
    <property type="evidence" value="ECO:0007669"/>
    <property type="project" value="InterPro"/>
</dbReference>
<protein>
    <recommendedName>
        <fullName evidence="2">Ribonuclease J C-terminal domain-containing protein</fullName>
    </recommendedName>
</protein>
<dbReference type="Proteomes" id="UP000478636">
    <property type="component" value="Unassembled WGS sequence"/>
</dbReference>
<sequence>MTQRKIPTIMGTQHPDNANAPFWDASQQPFISAYREMNDNANATEADIRQAVIDDLSRFLYRETARKPMILPMLIMV</sequence>
<accession>A0A6L7A7A2</accession>